<reference evidence="2" key="1">
    <citation type="submission" date="2023-06" db="EMBL/GenBank/DDBJ databases">
        <authorList>
            <consortium name="Lawrence Berkeley National Laboratory"/>
            <person name="Ahrendt S."/>
            <person name="Sahu N."/>
            <person name="Indic B."/>
            <person name="Wong-Bajracharya J."/>
            <person name="Merenyi Z."/>
            <person name="Ke H.-M."/>
            <person name="Monk M."/>
            <person name="Kocsube S."/>
            <person name="Drula E."/>
            <person name="Lipzen A."/>
            <person name="Balint B."/>
            <person name="Henrissat B."/>
            <person name="Andreopoulos B."/>
            <person name="Martin F.M."/>
            <person name="Harder C.B."/>
            <person name="Rigling D."/>
            <person name="Ford K.L."/>
            <person name="Foster G.D."/>
            <person name="Pangilinan J."/>
            <person name="Papanicolaou A."/>
            <person name="Barry K."/>
            <person name="LaButti K."/>
            <person name="Viragh M."/>
            <person name="Koriabine M."/>
            <person name="Yan M."/>
            <person name="Riley R."/>
            <person name="Champramary S."/>
            <person name="Plett K.L."/>
            <person name="Tsai I.J."/>
            <person name="Slot J."/>
            <person name="Sipos G."/>
            <person name="Plett J."/>
            <person name="Nagy L.G."/>
            <person name="Grigoriev I.V."/>
        </authorList>
    </citation>
    <scope>NUCLEOTIDE SEQUENCE</scope>
    <source>
        <strain evidence="2">ICMP 16352</strain>
    </source>
</reference>
<name>A0AA39PPA3_9AGAR</name>
<evidence type="ECO:0000313" key="3">
    <source>
        <dbReference type="Proteomes" id="UP001175227"/>
    </source>
</evidence>
<dbReference type="Proteomes" id="UP001175227">
    <property type="component" value="Unassembled WGS sequence"/>
</dbReference>
<feature type="region of interest" description="Disordered" evidence="1">
    <location>
        <begin position="252"/>
        <end position="287"/>
    </location>
</feature>
<gene>
    <name evidence="2" type="ORF">IW261DRAFT_1414930</name>
</gene>
<evidence type="ECO:0000313" key="2">
    <source>
        <dbReference type="EMBL" id="KAK0487189.1"/>
    </source>
</evidence>
<feature type="region of interest" description="Disordered" evidence="1">
    <location>
        <begin position="559"/>
        <end position="588"/>
    </location>
</feature>
<protein>
    <submittedName>
        <fullName evidence="2">Uncharacterized protein</fullName>
    </submittedName>
</protein>
<sequence length="588" mass="63704">MVVPLLRTFQYASFGVPTLAKIKAQHILKHLKMSLVHGKYYVGLESLFRLQEVPPQPNWTSARVDKWVINVKGFWEHCKAQVDMARISSKDFQGVEYEFLQLLLEFPDEKVVASSLEYNKLVNRAQQYSLKVFPLPLPETFVPLPPSRSVSAAPLAPLSLSAISSISQVVAPSKVPSSISAIGPQPPKLTLLGPRLPVATLELSFRLDPTSPFHPAAANTVASLPSGHVGTRHSQGLTPIDPPLPSPCPISPLRASTPPAPVLPDLAPVSAGTDDEDEPPTPGAIDKGKSWEIILGTDEDEDDFLVPFAPSAAMDVDDDEASSPPPTNIAWHYCSPIFAGANPIPVSELLGAPSATKPKRTYKAKAKFSNPPPGPNDSAVEGIVTTKWSSKKASKVLKEKQAIEVPRGEVIATKVNRPRGPSWIRLPLTMLGVQGGGFGEEVPSDYKPIVNGLKSIGVLVVSRDFGNFVEVDKALWNKKVALFIGEQEDMMPQFLDELESINAFKSAMTTLTQHANNLEDVIVNYLAGLDAMSQLQGLQTQISHLRECLGSDTRVEEVVEEDNNKGYNAGEVAEGEAGPSRKCKHSQK</sequence>
<organism evidence="2 3">
    <name type="scientific">Armillaria novae-zelandiae</name>
    <dbReference type="NCBI Taxonomy" id="153914"/>
    <lineage>
        <taxon>Eukaryota</taxon>
        <taxon>Fungi</taxon>
        <taxon>Dikarya</taxon>
        <taxon>Basidiomycota</taxon>
        <taxon>Agaricomycotina</taxon>
        <taxon>Agaricomycetes</taxon>
        <taxon>Agaricomycetidae</taxon>
        <taxon>Agaricales</taxon>
        <taxon>Marasmiineae</taxon>
        <taxon>Physalacriaceae</taxon>
        <taxon>Armillaria</taxon>
    </lineage>
</organism>
<accession>A0AA39PPA3</accession>
<dbReference type="AlphaFoldDB" id="A0AA39PPA3"/>
<evidence type="ECO:0000256" key="1">
    <source>
        <dbReference type="SAM" id="MobiDB-lite"/>
    </source>
</evidence>
<proteinExistence type="predicted"/>
<comment type="caution">
    <text evidence="2">The sequence shown here is derived from an EMBL/GenBank/DDBJ whole genome shotgun (WGS) entry which is preliminary data.</text>
</comment>
<keyword evidence="3" id="KW-1185">Reference proteome</keyword>
<dbReference type="EMBL" id="JAUEPR010000003">
    <property type="protein sequence ID" value="KAK0487189.1"/>
    <property type="molecule type" value="Genomic_DNA"/>
</dbReference>